<comment type="caution">
    <text evidence="2">The sequence shown here is derived from an EMBL/GenBank/DDBJ whole genome shotgun (WGS) entry which is preliminary data.</text>
</comment>
<organism evidence="2 3">
    <name type="scientific">Limnovirga soli</name>
    <dbReference type="NCBI Taxonomy" id="2656915"/>
    <lineage>
        <taxon>Bacteria</taxon>
        <taxon>Pseudomonadati</taxon>
        <taxon>Bacteroidota</taxon>
        <taxon>Chitinophagia</taxon>
        <taxon>Chitinophagales</taxon>
        <taxon>Chitinophagaceae</taxon>
        <taxon>Limnovirga</taxon>
    </lineage>
</organism>
<dbReference type="EMBL" id="WHPF01000008">
    <property type="protein sequence ID" value="NNV56330.1"/>
    <property type="molecule type" value="Genomic_DNA"/>
</dbReference>
<feature type="transmembrane region" description="Helical" evidence="1">
    <location>
        <begin position="233"/>
        <end position="251"/>
    </location>
</feature>
<feature type="transmembrane region" description="Helical" evidence="1">
    <location>
        <begin position="124"/>
        <end position="144"/>
    </location>
</feature>
<feature type="transmembrane region" description="Helical" evidence="1">
    <location>
        <begin position="263"/>
        <end position="282"/>
    </location>
</feature>
<sequence length="502" mass="56374">MREMMTDKHVIYSKLLLVIKIIFAAVLMVFFVPLFVLPFFNAPSTDDYFCGFHLQQLGLVKYQQYVYTECGGRFSATLAGALPALNNFIFEHYYLHTIVLLVLNIGSLIILLHTINRYFLKQILSILQIVVIALVLLVAGLISVPEPATFLFWYSSAITYQLPLILLQMQLAGMIWFCYTKKAGSTTIAALLISILVMGINGFNELFLMAQFFILGLFYYVSTPAKTGYFQKIVLPALFIVSALVVLLANGNEVRAERIEPKGIFTGITAIVFLVSEIGWSICKSPLNWMICVAFFICGHKLKAQLQQQYWYGQFAKKMWMLPVLVFGFLMVSVALPVIALKGGMVPERYLNGVVYIVLFALYFSAILFGAKTEFHLNAIWLDAPVGKILVYTILCIGILANSFFAESIKSLIAAPVYHAILNNRTELLKKAAEENTIAILPTYEKALEAQIQTNYGQSSKTLVQLVSQKPSLLFFEDDLATPYSIDILKNYYGVKGIELIK</sequence>
<feature type="transmembrane region" description="Helical" evidence="1">
    <location>
        <begin position="12"/>
        <end position="36"/>
    </location>
</feature>
<reference evidence="2" key="1">
    <citation type="submission" date="2019-10" db="EMBL/GenBank/DDBJ databases">
        <title>Draft genome sequence of Panacibacter sp. KCS-6.</title>
        <authorList>
            <person name="Yim K.J."/>
        </authorList>
    </citation>
    <scope>NUCLEOTIDE SEQUENCE</scope>
    <source>
        <strain evidence="2">KCS-6</strain>
    </source>
</reference>
<evidence type="ECO:0000256" key="1">
    <source>
        <dbReference type="SAM" id="Phobius"/>
    </source>
</evidence>
<dbReference type="RefSeq" id="WP_171608268.1">
    <property type="nucleotide sequence ID" value="NZ_WHPF01000008.1"/>
</dbReference>
<protein>
    <submittedName>
        <fullName evidence="2">Uncharacterized protein</fullName>
    </submittedName>
</protein>
<feature type="transmembrane region" description="Helical" evidence="1">
    <location>
        <begin position="320"/>
        <end position="341"/>
    </location>
</feature>
<dbReference type="Proteomes" id="UP000598971">
    <property type="component" value="Unassembled WGS sequence"/>
</dbReference>
<keyword evidence="1" id="KW-0812">Transmembrane</keyword>
<feature type="transmembrane region" description="Helical" evidence="1">
    <location>
        <begin position="188"/>
        <end position="221"/>
    </location>
</feature>
<proteinExistence type="predicted"/>
<accession>A0A8J8JUI4</accession>
<feature type="transmembrane region" description="Helical" evidence="1">
    <location>
        <begin position="93"/>
        <end position="112"/>
    </location>
</feature>
<name>A0A8J8JUI4_9BACT</name>
<keyword evidence="1" id="KW-1133">Transmembrane helix</keyword>
<feature type="transmembrane region" description="Helical" evidence="1">
    <location>
        <begin position="389"/>
        <end position="406"/>
    </location>
</feature>
<keyword evidence="3" id="KW-1185">Reference proteome</keyword>
<evidence type="ECO:0000313" key="3">
    <source>
        <dbReference type="Proteomes" id="UP000598971"/>
    </source>
</evidence>
<keyword evidence="1" id="KW-0472">Membrane</keyword>
<feature type="transmembrane region" description="Helical" evidence="1">
    <location>
        <begin position="350"/>
        <end position="369"/>
    </location>
</feature>
<gene>
    <name evidence="2" type="ORF">GD597_12740</name>
</gene>
<dbReference type="AlphaFoldDB" id="A0A8J8JUI4"/>
<evidence type="ECO:0000313" key="2">
    <source>
        <dbReference type="EMBL" id="NNV56330.1"/>
    </source>
</evidence>